<proteinExistence type="predicted"/>
<reference evidence="1 2" key="1">
    <citation type="submission" date="2014-08" db="EMBL/GenBank/DDBJ databases">
        <authorList>
            <person name="Moulin Lionel"/>
        </authorList>
    </citation>
    <scope>NUCLEOTIDE SEQUENCE [LARGE SCALE GENOMIC DNA]</scope>
</reference>
<dbReference type="EMBL" id="CCNE01000010">
    <property type="protein sequence ID" value="CDX53561.1"/>
    <property type="molecule type" value="Genomic_DNA"/>
</dbReference>
<organism evidence="1 2">
    <name type="scientific">Mesorhizobium plurifarium</name>
    <dbReference type="NCBI Taxonomy" id="69974"/>
    <lineage>
        <taxon>Bacteria</taxon>
        <taxon>Pseudomonadati</taxon>
        <taxon>Pseudomonadota</taxon>
        <taxon>Alphaproteobacteria</taxon>
        <taxon>Hyphomicrobiales</taxon>
        <taxon>Phyllobacteriaceae</taxon>
        <taxon>Mesorhizobium</taxon>
    </lineage>
</organism>
<sequence>MAQYKYGEFLHKSDHEAYDAEHTPGTIVTNSGIYGCKNCGDEIAANKNNPLPPQNHHQLANGSPIRWKLLVFAQQN</sequence>
<evidence type="ECO:0000313" key="2">
    <source>
        <dbReference type="Proteomes" id="UP000046122"/>
    </source>
</evidence>
<dbReference type="AlphaFoldDB" id="A0A090G0C6"/>
<gene>
    <name evidence="1" type="ORF">MPL3365_180194</name>
</gene>
<keyword evidence="1" id="KW-0808">Transferase</keyword>
<accession>A0A090G0C6</accession>
<protein>
    <submittedName>
        <fullName evidence="1">Aminoglycoside 6-N-acetyltransferase</fullName>
    </submittedName>
</protein>
<dbReference type="GO" id="GO:0016740">
    <property type="term" value="F:transferase activity"/>
    <property type="evidence" value="ECO:0007669"/>
    <property type="project" value="UniProtKB-KW"/>
</dbReference>
<evidence type="ECO:0000313" key="1">
    <source>
        <dbReference type="EMBL" id="CDX53561.1"/>
    </source>
</evidence>
<dbReference type="Proteomes" id="UP000046122">
    <property type="component" value="Unassembled WGS sequence"/>
</dbReference>
<name>A0A090G0C6_MESPL</name>